<feature type="compositionally biased region" description="Polar residues" evidence="1">
    <location>
        <begin position="152"/>
        <end position="174"/>
    </location>
</feature>
<reference evidence="2" key="1">
    <citation type="submission" date="2023-07" db="EMBL/GenBank/DDBJ databases">
        <authorList>
            <consortium name="AG Swart"/>
            <person name="Singh M."/>
            <person name="Singh A."/>
            <person name="Seah K."/>
            <person name="Emmerich C."/>
        </authorList>
    </citation>
    <scope>NUCLEOTIDE SEQUENCE</scope>
    <source>
        <strain evidence="2">DP1</strain>
    </source>
</reference>
<organism evidence="2 3">
    <name type="scientific">Euplotes crassus</name>
    <dbReference type="NCBI Taxonomy" id="5936"/>
    <lineage>
        <taxon>Eukaryota</taxon>
        <taxon>Sar</taxon>
        <taxon>Alveolata</taxon>
        <taxon>Ciliophora</taxon>
        <taxon>Intramacronucleata</taxon>
        <taxon>Spirotrichea</taxon>
        <taxon>Hypotrichia</taxon>
        <taxon>Euplotida</taxon>
        <taxon>Euplotidae</taxon>
        <taxon>Moneuplotes</taxon>
    </lineage>
</organism>
<comment type="caution">
    <text evidence="2">The sequence shown here is derived from an EMBL/GenBank/DDBJ whole genome shotgun (WGS) entry which is preliminary data.</text>
</comment>
<dbReference type="Proteomes" id="UP001295684">
    <property type="component" value="Unassembled WGS sequence"/>
</dbReference>
<dbReference type="EMBL" id="CAMPGE010015309">
    <property type="protein sequence ID" value="CAI2373941.1"/>
    <property type="molecule type" value="Genomic_DNA"/>
</dbReference>
<feature type="region of interest" description="Disordered" evidence="1">
    <location>
        <begin position="65"/>
        <end position="125"/>
    </location>
</feature>
<keyword evidence="3" id="KW-1185">Reference proteome</keyword>
<name>A0AAD2CXK4_EUPCR</name>
<feature type="compositionally biased region" description="Basic residues" evidence="1">
    <location>
        <begin position="85"/>
        <end position="100"/>
    </location>
</feature>
<dbReference type="AlphaFoldDB" id="A0AAD2CXK4"/>
<feature type="region of interest" description="Disordered" evidence="1">
    <location>
        <begin position="143"/>
        <end position="174"/>
    </location>
</feature>
<protein>
    <submittedName>
        <fullName evidence="2">Uncharacterized protein</fullName>
    </submittedName>
</protein>
<evidence type="ECO:0000256" key="1">
    <source>
        <dbReference type="SAM" id="MobiDB-lite"/>
    </source>
</evidence>
<gene>
    <name evidence="2" type="ORF">ECRASSUSDP1_LOCUS15290</name>
</gene>
<proteinExistence type="predicted"/>
<feature type="compositionally biased region" description="Polar residues" evidence="1">
    <location>
        <begin position="103"/>
        <end position="120"/>
    </location>
</feature>
<evidence type="ECO:0000313" key="3">
    <source>
        <dbReference type="Proteomes" id="UP001295684"/>
    </source>
</evidence>
<sequence length="427" mass="49760">MANSVHFEEYDLTPFEEFKYDQVKNMAIQNAIKIRKKRDRHTEFYHTLNNLCDGIQHYKNMMNLNQEKPSKPRPKVIKEPEIKPSKKTKGLKKIANKRRPSLYQGSRRSSAHQSSHNPSLTKPRLSKYYQEMKIIEESIPLKLENEEESQRTLDQSPSAQKEVNHSYAHTSRQRTYQSIDRFISTQRKVWNLNNSSPNKLEKISNQAAKLVCGIDPSKFRNTSFPIKSSYLKKLAKNRQIYERRAYMHNTSLKNDDISCPKLTNHTVDQSHSSCKDSGKVYSTSLKFHCQRRPFNQERLVNLARPKEPLKIPKKIKKRGSLLKCKLFDKGQTLGISKKMNLSYSLPPNKKEKQILFNSAKANVYGVPLDKIPLLSRSITDYTTPKTKNRMLARSSFYIHKLQKQNIKKNIDKQHVKIPKLSARDKSC</sequence>
<evidence type="ECO:0000313" key="2">
    <source>
        <dbReference type="EMBL" id="CAI2373941.1"/>
    </source>
</evidence>
<accession>A0AAD2CXK4</accession>